<sequence length="65" mass="6808">SKSSPATFLQAASSVSPLGPFLRFLPLAHSSIIIHHILETAVAGYQKMGFPKDGTQEISVGEALG</sequence>
<dbReference type="Proteomes" id="UP000008383">
    <property type="component" value="Unassembled WGS sequence"/>
</dbReference>
<dbReference type="RefSeq" id="XP_003021638.1">
    <property type="nucleotide sequence ID" value="XM_003021592.1"/>
</dbReference>
<feature type="non-terminal residue" evidence="1">
    <location>
        <position position="1"/>
    </location>
</feature>
<proteinExistence type="predicted"/>
<dbReference type="EMBL" id="ACYE01000215">
    <property type="protein sequence ID" value="EFE41020.1"/>
    <property type="molecule type" value="Genomic_DNA"/>
</dbReference>
<name>D4DAS0_TRIVH</name>
<accession>D4DAS0</accession>
<dbReference type="AlphaFoldDB" id="D4DAS0"/>
<evidence type="ECO:0000313" key="1">
    <source>
        <dbReference type="EMBL" id="EFE41020.1"/>
    </source>
</evidence>
<organism evidence="1 2">
    <name type="scientific">Trichophyton verrucosum (strain HKI 0517)</name>
    <dbReference type="NCBI Taxonomy" id="663202"/>
    <lineage>
        <taxon>Eukaryota</taxon>
        <taxon>Fungi</taxon>
        <taxon>Dikarya</taxon>
        <taxon>Ascomycota</taxon>
        <taxon>Pezizomycotina</taxon>
        <taxon>Eurotiomycetes</taxon>
        <taxon>Eurotiomycetidae</taxon>
        <taxon>Onygenales</taxon>
        <taxon>Arthrodermataceae</taxon>
        <taxon>Trichophyton</taxon>
    </lineage>
</organism>
<reference evidence="2" key="1">
    <citation type="journal article" date="2011" name="Genome Biol.">
        <title>Comparative and functional genomics provide insights into the pathogenicity of dermatophytic fungi.</title>
        <authorList>
            <person name="Burmester A."/>
            <person name="Shelest E."/>
            <person name="Gloeckner G."/>
            <person name="Heddergott C."/>
            <person name="Schindler S."/>
            <person name="Staib P."/>
            <person name="Heidel A."/>
            <person name="Felder M."/>
            <person name="Petzold A."/>
            <person name="Szafranski K."/>
            <person name="Feuermann M."/>
            <person name="Pedruzzi I."/>
            <person name="Priebe S."/>
            <person name="Groth M."/>
            <person name="Winkler R."/>
            <person name="Li W."/>
            <person name="Kniemeyer O."/>
            <person name="Schroeckh V."/>
            <person name="Hertweck C."/>
            <person name="Hube B."/>
            <person name="White T.C."/>
            <person name="Platzer M."/>
            <person name="Guthke R."/>
            <person name="Heitman J."/>
            <person name="Woestemeyer J."/>
            <person name="Zipfel P.F."/>
            <person name="Monod M."/>
            <person name="Brakhage A.A."/>
        </authorList>
    </citation>
    <scope>NUCLEOTIDE SEQUENCE [LARGE SCALE GENOMIC DNA]</scope>
    <source>
        <strain evidence="2">HKI 0517</strain>
    </source>
</reference>
<comment type="caution">
    <text evidence="1">The sequence shown here is derived from an EMBL/GenBank/DDBJ whole genome shotgun (WGS) entry which is preliminary data.</text>
</comment>
<dbReference type="KEGG" id="tve:TRV_04218"/>
<gene>
    <name evidence="1" type="ORF">TRV_04218</name>
</gene>
<dbReference type="HOGENOM" id="CLU_2856137_0_0_1"/>
<dbReference type="GeneID" id="9576754"/>
<keyword evidence="2" id="KW-1185">Reference proteome</keyword>
<evidence type="ECO:0000313" key="2">
    <source>
        <dbReference type="Proteomes" id="UP000008383"/>
    </source>
</evidence>
<protein>
    <submittedName>
        <fullName evidence="1">Uncharacterized protein</fullName>
    </submittedName>
</protein>